<evidence type="ECO:0000313" key="15">
    <source>
        <dbReference type="Proteomes" id="UP001059934"/>
    </source>
</evidence>
<keyword evidence="4 10" id="KW-0963">Cytoplasm</keyword>
<dbReference type="InterPro" id="IPR022637">
    <property type="entry name" value="DNA_polIII_beta_cen"/>
</dbReference>
<evidence type="ECO:0000256" key="3">
    <source>
        <dbReference type="ARBA" id="ARBA00021035"/>
    </source>
</evidence>
<dbReference type="PIRSF" id="PIRSF000804">
    <property type="entry name" value="DNA_pol_III_b"/>
    <property type="match status" value="1"/>
</dbReference>
<evidence type="ECO:0000259" key="11">
    <source>
        <dbReference type="Pfam" id="PF00712"/>
    </source>
</evidence>
<evidence type="ECO:0000256" key="7">
    <source>
        <dbReference type="ARBA" id="ARBA00022705"/>
    </source>
</evidence>
<dbReference type="PANTHER" id="PTHR30478">
    <property type="entry name" value="DNA POLYMERASE III SUBUNIT BETA"/>
    <property type="match status" value="1"/>
</dbReference>
<evidence type="ECO:0000256" key="8">
    <source>
        <dbReference type="ARBA" id="ARBA00022932"/>
    </source>
</evidence>
<dbReference type="SUPFAM" id="SSF55979">
    <property type="entry name" value="DNA clamp"/>
    <property type="match status" value="3"/>
</dbReference>
<dbReference type="Gene3D" id="3.10.150.10">
    <property type="entry name" value="DNA Polymerase III, subunit A, domain 2"/>
    <property type="match status" value="1"/>
</dbReference>
<dbReference type="InterPro" id="IPR046938">
    <property type="entry name" value="DNA_clamp_sf"/>
</dbReference>
<sequence length="366" mass="39601">MKFSLSREALLKPLQLVVGVVERRQTLPILSNVLLTLDGSRLAVTGTDLEVEIIGHTDVVSADEAGEVTVSARKLLDICRSLPEGANIKFFSSDGKAQVVSGRSRFTLATLPANEFPSVDNGENNIQFDIDGVILKNLIDATSFAMAQQDVRYYLNGMLWEVSANKLRAVATDGHRMALCDAECNTEAAELIKAILPRKGVIELSRLVADEGAVRVAMGSNHIRVDGSDYCFTSKLVDGAYPDYDRVLPKGGDKLVEGNRAELKQAFGRTAILSNEKYRGVRILLSSGAIKMVANNPEQEEAEEEVGVDYAGDELEIGFNVSYLLDVLNVLKGDAVRLTLSDSSSSALVEDAADGSAVYVVMPMRL</sequence>
<evidence type="ECO:0000256" key="6">
    <source>
        <dbReference type="ARBA" id="ARBA00022695"/>
    </source>
</evidence>
<keyword evidence="5 10" id="KW-0808">Transferase</keyword>
<evidence type="ECO:0000256" key="10">
    <source>
        <dbReference type="PIRNR" id="PIRNR000804"/>
    </source>
</evidence>
<reference evidence="14" key="1">
    <citation type="submission" date="2022-08" db="EMBL/GenBank/DDBJ databases">
        <title>Catabolic pathway analysis in culturable SAR92 clade bacteria reveals their overlooked roles in DMSP degradation in coastal seas.</title>
        <authorList>
            <person name="He X."/>
            <person name="Zhang X."/>
            <person name="Zhang Y."/>
        </authorList>
    </citation>
    <scope>NUCLEOTIDE SEQUENCE</scope>
    <source>
        <strain evidence="14">H455</strain>
    </source>
</reference>
<evidence type="ECO:0000256" key="1">
    <source>
        <dbReference type="ARBA" id="ARBA00004496"/>
    </source>
</evidence>
<keyword evidence="6 10" id="KW-0548">Nucleotidyltransferase</keyword>
<keyword evidence="8 10" id="KW-0239">DNA-directed DNA polymerase</keyword>
<dbReference type="Proteomes" id="UP001059934">
    <property type="component" value="Chromosome"/>
</dbReference>
<evidence type="ECO:0000259" key="13">
    <source>
        <dbReference type="Pfam" id="PF02768"/>
    </source>
</evidence>
<dbReference type="InterPro" id="IPR022635">
    <property type="entry name" value="DNA_polIII_beta_C"/>
</dbReference>
<evidence type="ECO:0000256" key="5">
    <source>
        <dbReference type="ARBA" id="ARBA00022679"/>
    </source>
</evidence>
<dbReference type="Pfam" id="PF02767">
    <property type="entry name" value="DNA_pol3_beta_2"/>
    <property type="match status" value="1"/>
</dbReference>
<dbReference type="GO" id="GO:0003887">
    <property type="term" value="F:DNA-directed DNA polymerase activity"/>
    <property type="evidence" value="ECO:0007669"/>
    <property type="project" value="UniProtKB-EC"/>
</dbReference>
<dbReference type="CDD" id="cd00140">
    <property type="entry name" value="beta_clamp"/>
    <property type="match status" value="1"/>
</dbReference>
<comment type="subunit">
    <text evidence="10">Forms a ring-shaped head-to-tail homodimer around DNA.</text>
</comment>
<comment type="subcellular location">
    <subcellularLocation>
        <location evidence="1 10">Cytoplasm</location>
    </subcellularLocation>
</comment>
<comment type="similarity">
    <text evidence="2 10">Belongs to the beta sliding clamp family.</text>
</comment>
<gene>
    <name evidence="14" type="primary">dnaN</name>
    <name evidence="14" type="ORF">NYF23_00920</name>
</gene>
<feature type="domain" description="DNA polymerase III beta sliding clamp central" evidence="12">
    <location>
        <begin position="132"/>
        <end position="243"/>
    </location>
</feature>
<dbReference type="Gene3D" id="3.70.10.10">
    <property type="match status" value="1"/>
</dbReference>
<dbReference type="SMART" id="SM00480">
    <property type="entry name" value="POL3Bc"/>
    <property type="match status" value="1"/>
</dbReference>
<name>A0ABY5TMY9_9GAMM</name>
<dbReference type="InterPro" id="IPR022634">
    <property type="entry name" value="DNA_polIII_beta_N"/>
</dbReference>
<dbReference type="InterPro" id="IPR001001">
    <property type="entry name" value="DNA_polIII_beta"/>
</dbReference>
<organism evidence="14 15">
    <name type="scientific">SAR92 clade bacterium H455</name>
    <dbReference type="NCBI Taxonomy" id="2974818"/>
    <lineage>
        <taxon>Bacteria</taxon>
        <taxon>Pseudomonadati</taxon>
        <taxon>Pseudomonadota</taxon>
        <taxon>Gammaproteobacteria</taxon>
        <taxon>Cellvibrionales</taxon>
        <taxon>Porticoccaceae</taxon>
        <taxon>SAR92 clade</taxon>
    </lineage>
</organism>
<dbReference type="EMBL" id="CP103416">
    <property type="protein sequence ID" value="UVW35184.1"/>
    <property type="molecule type" value="Genomic_DNA"/>
</dbReference>
<proteinExistence type="inferred from homology"/>
<feature type="domain" description="DNA polymerase III beta sliding clamp N-terminal" evidence="11">
    <location>
        <begin position="1"/>
        <end position="119"/>
    </location>
</feature>
<dbReference type="Pfam" id="PF02768">
    <property type="entry name" value="DNA_pol3_beta_3"/>
    <property type="match status" value="1"/>
</dbReference>
<protein>
    <recommendedName>
        <fullName evidence="3 10">Beta sliding clamp</fullName>
    </recommendedName>
</protein>
<evidence type="ECO:0000256" key="4">
    <source>
        <dbReference type="ARBA" id="ARBA00022490"/>
    </source>
</evidence>
<keyword evidence="7 10" id="KW-0235">DNA replication</keyword>
<evidence type="ECO:0000259" key="12">
    <source>
        <dbReference type="Pfam" id="PF02767"/>
    </source>
</evidence>
<dbReference type="PANTHER" id="PTHR30478:SF0">
    <property type="entry name" value="BETA SLIDING CLAMP"/>
    <property type="match status" value="1"/>
</dbReference>
<dbReference type="NCBIfam" id="TIGR00663">
    <property type="entry name" value="dnan"/>
    <property type="match status" value="1"/>
</dbReference>
<evidence type="ECO:0000256" key="9">
    <source>
        <dbReference type="ARBA" id="ARBA00023125"/>
    </source>
</evidence>
<evidence type="ECO:0000313" key="14">
    <source>
        <dbReference type="EMBL" id="UVW35184.1"/>
    </source>
</evidence>
<keyword evidence="15" id="KW-1185">Reference proteome</keyword>
<accession>A0ABY5TMY9</accession>
<comment type="function">
    <text evidence="10">Confers DNA tethering and processivity to DNA polymerases and other proteins. Acts as a clamp, forming a ring around DNA (a reaction catalyzed by the clamp-loading complex) which diffuses in an ATP-independent manner freely and bidirectionally along dsDNA. Initially characterized for its ability to contact the catalytic subunit of DNA polymerase III (Pol III), a complex, multichain enzyme responsible for most of the replicative synthesis in bacteria; Pol III exhibits 3'-5' exonuclease proofreading activity. The beta chain is required for initiation of replication as well as for processivity of DNA replication.</text>
</comment>
<evidence type="ECO:0000256" key="2">
    <source>
        <dbReference type="ARBA" id="ARBA00010752"/>
    </source>
</evidence>
<feature type="domain" description="DNA polymerase III beta sliding clamp C-terminal" evidence="13">
    <location>
        <begin position="246"/>
        <end position="365"/>
    </location>
</feature>
<dbReference type="Pfam" id="PF00712">
    <property type="entry name" value="DNA_pol3_beta"/>
    <property type="match status" value="1"/>
</dbReference>
<keyword evidence="9" id="KW-0238">DNA-binding</keyword>